<feature type="transmembrane region" description="Helical" evidence="6">
    <location>
        <begin position="20"/>
        <end position="44"/>
    </location>
</feature>
<dbReference type="Pfam" id="PF12823">
    <property type="entry name" value="DUF3817"/>
    <property type="match status" value="1"/>
</dbReference>
<dbReference type="GO" id="GO:0005886">
    <property type="term" value="C:plasma membrane"/>
    <property type="evidence" value="ECO:0007669"/>
    <property type="project" value="UniProtKB-SubCell"/>
</dbReference>
<comment type="subcellular location">
    <subcellularLocation>
        <location evidence="1">Cell membrane</location>
        <topology evidence="1">Multi-pass membrane protein</topology>
    </subcellularLocation>
</comment>
<proteinExistence type="predicted"/>
<reference evidence="8" key="1">
    <citation type="submission" date="2023-07" db="EMBL/GenBank/DDBJ databases">
        <title>Sequencing the genomes of 1000 actinobacteria strains.</title>
        <authorList>
            <person name="Klenk H.-P."/>
        </authorList>
    </citation>
    <scope>NUCLEOTIDE SEQUENCE</scope>
    <source>
        <strain evidence="8">DSM 13988</strain>
    </source>
</reference>
<keyword evidence="5 6" id="KW-0472">Membrane</keyword>
<feature type="domain" description="DUF3817" evidence="7">
    <location>
        <begin position="25"/>
        <end position="118"/>
    </location>
</feature>
<evidence type="ECO:0000256" key="2">
    <source>
        <dbReference type="ARBA" id="ARBA00022475"/>
    </source>
</evidence>
<sequence length="136" mass="15451">MTSTSPAPRRPRPLRATAGQIRSALTFFRISANLTGVFLLLLCIEMIAKWGFHYELIAGGINLSRTVLIIHGWLYLVYLFADFNLFSKLRWSLGKFLLIALGGVIPFLSFILERRVHREVELQLESIEESGPRYAA</sequence>
<dbReference type="PANTHER" id="PTHR40077">
    <property type="entry name" value="MEMBRANE PROTEIN-RELATED"/>
    <property type="match status" value="1"/>
</dbReference>
<gene>
    <name evidence="8" type="ORF">J2S35_001513</name>
</gene>
<keyword evidence="9" id="KW-1185">Reference proteome</keyword>
<evidence type="ECO:0000313" key="8">
    <source>
        <dbReference type="EMBL" id="MDR6892573.1"/>
    </source>
</evidence>
<evidence type="ECO:0000256" key="6">
    <source>
        <dbReference type="SAM" id="Phobius"/>
    </source>
</evidence>
<keyword evidence="3 6" id="KW-0812">Transmembrane</keyword>
<keyword evidence="2" id="KW-1003">Cell membrane</keyword>
<name>A0AAE3YII5_9MICC</name>
<dbReference type="RefSeq" id="WP_309851809.1">
    <property type="nucleotide sequence ID" value="NZ_BAAAIU010000020.1"/>
</dbReference>
<protein>
    <submittedName>
        <fullName evidence="8">Integral membrane protein</fullName>
    </submittedName>
</protein>
<evidence type="ECO:0000256" key="5">
    <source>
        <dbReference type="ARBA" id="ARBA00023136"/>
    </source>
</evidence>
<evidence type="ECO:0000259" key="7">
    <source>
        <dbReference type="Pfam" id="PF12823"/>
    </source>
</evidence>
<dbReference type="PANTHER" id="PTHR40077:SF2">
    <property type="entry name" value="MEMBRANE PROTEIN"/>
    <property type="match status" value="1"/>
</dbReference>
<dbReference type="Proteomes" id="UP001247307">
    <property type="component" value="Unassembled WGS sequence"/>
</dbReference>
<feature type="transmembrane region" description="Helical" evidence="6">
    <location>
        <begin position="56"/>
        <end position="81"/>
    </location>
</feature>
<comment type="caution">
    <text evidence="8">The sequence shown here is derived from an EMBL/GenBank/DDBJ whole genome shotgun (WGS) entry which is preliminary data.</text>
</comment>
<dbReference type="AlphaFoldDB" id="A0AAE3YII5"/>
<dbReference type="EMBL" id="JAVDUI010000001">
    <property type="protein sequence ID" value="MDR6892573.1"/>
    <property type="molecule type" value="Genomic_DNA"/>
</dbReference>
<accession>A0AAE3YII5</accession>
<evidence type="ECO:0000256" key="1">
    <source>
        <dbReference type="ARBA" id="ARBA00004651"/>
    </source>
</evidence>
<keyword evidence="4 6" id="KW-1133">Transmembrane helix</keyword>
<evidence type="ECO:0000256" key="3">
    <source>
        <dbReference type="ARBA" id="ARBA00022692"/>
    </source>
</evidence>
<dbReference type="InterPro" id="IPR023845">
    <property type="entry name" value="DUF3817_TM"/>
</dbReference>
<evidence type="ECO:0000256" key="4">
    <source>
        <dbReference type="ARBA" id="ARBA00022989"/>
    </source>
</evidence>
<feature type="transmembrane region" description="Helical" evidence="6">
    <location>
        <begin position="93"/>
        <end position="112"/>
    </location>
</feature>
<evidence type="ECO:0000313" key="9">
    <source>
        <dbReference type="Proteomes" id="UP001247307"/>
    </source>
</evidence>
<dbReference type="NCBIfam" id="TIGR03954">
    <property type="entry name" value="integ_memb_HG"/>
    <property type="match status" value="1"/>
</dbReference>
<organism evidence="8 9">
    <name type="scientific">Falsarthrobacter nasiphocae</name>
    <dbReference type="NCBI Taxonomy" id="189863"/>
    <lineage>
        <taxon>Bacteria</taxon>
        <taxon>Bacillati</taxon>
        <taxon>Actinomycetota</taxon>
        <taxon>Actinomycetes</taxon>
        <taxon>Micrococcales</taxon>
        <taxon>Micrococcaceae</taxon>
        <taxon>Falsarthrobacter</taxon>
    </lineage>
</organism>